<dbReference type="AlphaFoldDB" id="A0A5C4JLL3"/>
<dbReference type="GO" id="GO:0016705">
    <property type="term" value="F:oxidoreductase activity, acting on paired donors, with incorporation or reduction of molecular oxygen"/>
    <property type="evidence" value="ECO:0007669"/>
    <property type="project" value="InterPro"/>
</dbReference>
<feature type="domain" description="Luciferase-like" evidence="3">
    <location>
        <begin position="16"/>
        <end position="293"/>
    </location>
</feature>
<dbReference type="InterPro" id="IPR036661">
    <property type="entry name" value="Luciferase-like_sf"/>
</dbReference>
<dbReference type="GO" id="GO:0005829">
    <property type="term" value="C:cytosol"/>
    <property type="evidence" value="ECO:0007669"/>
    <property type="project" value="TreeGrafter"/>
</dbReference>
<evidence type="ECO:0000313" key="5">
    <source>
        <dbReference type="Proteomes" id="UP000307874"/>
    </source>
</evidence>
<dbReference type="PANTHER" id="PTHR30137">
    <property type="entry name" value="LUCIFERASE-LIKE MONOOXYGENASE"/>
    <property type="match status" value="1"/>
</dbReference>
<dbReference type="SUPFAM" id="SSF51679">
    <property type="entry name" value="Bacterial luciferase-like"/>
    <property type="match status" value="1"/>
</dbReference>
<dbReference type="OrthoDB" id="9780518at2"/>
<dbReference type="Pfam" id="PF00296">
    <property type="entry name" value="Bac_luciferase"/>
    <property type="match status" value="1"/>
</dbReference>
<evidence type="ECO:0000256" key="2">
    <source>
        <dbReference type="ARBA" id="ARBA00074555"/>
    </source>
</evidence>
<reference evidence="4 5" key="1">
    <citation type="submission" date="2019-05" db="EMBL/GenBank/DDBJ databases">
        <authorList>
            <person name="Lee S.D."/>
        </authorList>
    </citation>
    <scope>NUCLEOTIDE SEQUENCE [LARGE SCALE GENOMIC DNA]</scope>
    <source>
        <strain evidence="4 5">GH2-6</strain>
    </source>
</reference>
<sequence length="334" mass="35826">MTAFSILDLCPVVEGGTVSEALDATRQMARQAEASGFTRFWLAEHHGMTGIASAATSLVISEAARATETLRVGSGGIMLPNHSPLVIAEQFGTLEALYPGRIDLGLGRAPGTDMNTARALRRNLEAGAQTFPNDIVELQQLMDDPQEGQRLIANPGAGAKAPIYILGSSTYSAHLAAALGLPYAFASHFAPDMLFDALHIYRSNFKPSAQLDKPYVIVGVMGAMADTDEEADYHFTSALQSFVALRRNARGKTPRPVKSMDGLWTEMEKFSIEHTFQFAVVGGPEKAKAKMQGFIADTKADEVIISVPVHSVDARLKSVAMFGELRESLAKAAA</sequence>
<dbReference type="NCBIfam" id="TIGR03558">
    <property type="entry name" value="oxido_grp_1"/>
    <property type="match status" value="1"/>
</dbReference>
<dbReference type="EMBL" id="VCLB01000015">
    <property type="protein sequence ID" value="TNB45994.1"/>
    <property type="molecule type" value="Genomic_DNA"/>
</dbReference>
<dbReference type="Proteomes" id="UP000307874">
    <property type="component" value="Unassembled WGS sequence"/>
</dbReference>
<dbReference type="Gene3D" id="3.20.20.30">
    <property type="entry name" value="Luciferase-like domain"/>
    <property type="match status" value="1"/>
</dbReference>
<dbReference type="FunFam" id="3.20.20.30:FF:000002">
    <property type="entry name" value="LLM class flavin-dependent oxidoreductase"/>
    <property type="match status" value="1"/>
</dbReference>
<comment type="similarity">
    <text evidence="1">To bacterial alkanal monooxygenase alpha and beta chains.</text>
</comment>
<accession>A0A5C4JLL3</accession>
<protein>
    <recommendedName>
        <fullName evidence="2">Luciferase-like monooxygenase</fullName>
    </recommendedName>
</protein>
<evidence type="ECO:0000256" key="1">
    <source>
        <dbReference type="ARBA" id="ARBA00007789"/>
    </source>
</evidence>
<dbReference type="InterPro" id="IPR019949">
    <property type="entry name" value="CmoO-like"/>
</dbReference>
<proteinExistence type="predicted"/>
<evidence type="ECO:0000259" key="3">
    <source>
        <dbReference type="Pfam" id="PF00296"/>
    </source>
</evidence>
<dbReference type="RefSeq" id="WP_138750327.1">
    <property type="nucleotide sequence ID" value="NZ_VCLB01000015.1"/>
</dbReference>
<reference evidence="4 5" key="2">
    <citation type="submission" date="2019-06" db="EMBL/GenBank/DDBJ databases">
        <title>Martelella lutilitoris sp. nov., isolated from a tidal mudflat.</title>
        <authorList>
            <person name="Kim Y.-J."/>
        </authorList>
    </citation>
    <scope>NUCLEOTIDE SEQUENCE [LARGE SCALE GENOMIC DNA]</scope>
    <source>
        <strain evidence="4 5">GH2-6</strain>
    </source>
</reference>
<dbReference type="PANTHER" id="PTHR30137:SF6">
    <property type="entry name" value="LUCIFERASE-LIKE MONOOXYGENASE"/>
    <property type="match status" value="1"/>
</dbReference>
<organism evidence="4 5">
    <name type="scientific">Martelella lutilitoris</name>
    <dbReference type="NCBI Taxonomy" id="2583532"/>
    <lineage>
        <taxon>Bacteria</taxon>
        <taxon>Pseudomonadati</taxon>
        <taxon>Pseudomonadota</taxon>
        <taxon>Alphaproteobacteria</taxon>
        <taxon>Hyphomicrobiales</taxon>
        <taxon>Aurantimonadaceae</taxon>
        <taxon>Martelella</taxon>
    </lineage>
</organism>
<gene>
    <name evidence="4" type="ORF">FF124_20420</name>
</gene>
<comment type="caution">
    <text evidence="4">The sequence shown here is derived from an EMBL/GenBank/DDBJ whole genome shotgun (WGS) entry which is preliminary data.</text>
</comment>
<keyword evidence="5" id="KW-1185">Reference proteome</keyword>
<dbReference type="InterPro" id="IPR011251">
    <property type="entry name" value="Luciferase-like_dom"/>
</dbReference>
<dbReference type="InterPro" id="IPR050766">
    <property type="entry name" value="Bact_Lucif_Oxidored"/>
</dbReference>
<evidence type="ECO:0000313" key="4">
    <source>
        <dbReference type="EMBL" id="TNB45994.1"/>
    </source>
</evidence>
<name>A0A5C4JLL3_9HYPH</name>